<dbReference type="Pfam" id="PF01171">
    <property type="entry name" value="ATP_bind_3"/>
    <property type="match status" value="1"/>
</dbReference>
<proteinExistence type="inferred from homology"/>
<evidence type="ECO:0000256" key="4">
    <source>
        <dbReference type="ARBA" id="ARBA00022840"/>
    </source>
</evidence>
<evidence type="ECO:0000256" key="5">
    <source>
        <dbReference type="ARBA" id="ARBA00048539"/>
    </source>
</evidence>
<evidence type="ECO:0000313" key="8">
    <source>
        <dbReference type="EMBL" id="AXN02442.1"/>
    </source>
</evidence>
<dbReference type="GO" id="GO:0032267">
    <property type="term" value="F:tRNA(Ile)-lysidine synthase activity"/>
    <property type="evidence" value="ECO:0007669"/>
    <property type="project" value="UniProtKB-EC"/>
</dbReference>
<keyword evidence="2 6" id="KW-0819">tRNA processing</keyword>
<sequence length="307" mass="37175">MKILKSNIYKKIIKKKKNIGIAFSGGIDSSKLLKFCKINFKKNKIYLIHINHNINQKSKNWENFCKKIAKKENLNFISKSVKLKKKKIKKNGLESEARKKRYNNIIKISKKNNIKYVFFAHHLDDQIETFFLRIIRGTSNYGLKCMKEFKKIKNIFIVRPFINYEIKKINIKEPKKFIIDNSNYNYKIRRNFIRKYLKIIEKKFPFYRKTIKRFIKINSNNNKIIELISKLDLKKTKMIVNKIIKIRNKNRRLNLISYFLRIKKFLIPSKKWLEELDKQMLSGKNFLIKKKKFSFFIKDKKLKICSK</sequence>
<dbReference type="InterPro" id="IPR014729">
    <property type="entry name" value="Rossmann-like_a/b/a_fold"/>
</dbReference>
<comment type="similarity">
    <text evidence="6">Belongs to the tRNA(Ile)-lysidine synthase family.</text>
</comment>
<dbReference type="HAMAP" id="MF_01161">
    <property type="entry name" value="tRNA_Ile_lys_synt"/>
    <property type="match status" value="1"/>
</dbReference>
<dbReference type="EMBL" id="CP028360">
    <property type="protein sequence ID" value="AXN02442.1"/>
    <property type="molecule type" value="Genomic_DNA"/>
</dbReference>
<dbReference type="Proteomes" id="UP000257084">
    <property type="component" value="Chromosome"/>
</dbReference>
<feature type="binding site" evidence="6">
    <location>
        <begin position="24"/>
        <end position="29"/>
    </location>
    <ligand>
        <name>ATP</name>
        <dbReference type="ChEBI" id="CHEBI:30616"/>
    </ligand>
</feature>
<keyword evidence="3 6" id="KW-0547">Nucleotide-binding</keyword>
<dbReference type="GO" id="GO:0005524">
    <property type="term" value="F:ATP binding"/>
    <property type="evidence" value="ECO:0007669"/>
    <property type="project" value="UniProtKB-UniRule"/>
</dbReference>
<dbReference type="PANTHER" id="PTHR43033:SF1">
    <property type="entry name" value="TRNA(ILE)-LYSIDINE SYNTHASE-RELATED"/>
    <property type="match status" value="1"/>
</dbReference>
<dbReference type="NCBIfam" id="TIGR02432">
    <property type="entry name" value="lysidine_TilS_N"/>
    <property type="match status" value="1"/>
</dbReference>
<dbReference type="Gene3D" id="3.40.50.620">
    <property type="entry name" value="HUPs"/>
    <property type="match status" value="1"/>
</dbReference>
<keyword evidence="9" id="KW-1185">Reference proteome</keyword>
<dbReference type="PANTHER" id="PTHR43033">
    <property type="entry name" value="TRNA(ILE)-LYSIDINE SYNTHASE-RELATED"/>
    <property type="match status" value="1"/>
</dbReference>
<name>A0A346E0D7_9PROT</name>
<dbReference type="EC" id="6.3.4.19" evidence="6"/>
<keyword evidence="4 6" id="KW-0067">ATP-binding</keyword>
<evidence type="ECO:0000259" key="7">
    <source>
        <dbReference type="Pfam" id="PF01171"/>
    </source>
</evidence>
<organism evidence="8 9">
    <name type="scientific">Candidatus Vidania fulgoroideorum</name>
    <dbReference type="NCBI Taxonomy" id="881286"/>
    <lineage>
        <taxon>Bacteria</taxon>
        <taxon>Pseudomonadati</taxon>
        <taxon>Pseudomonadota</taxon>
        <taxon>Betaproteobacteria</taxon>
        <taxon>Candidatus Vidania</taxon>
    </lineage>
</organism>
<comment type="catalytic activity">
    <reaction evidence="5 6">
        <text>cytidine(34) in tRNA(Ile2) + L-lysine + ATP = lysidine(34) in tRNA(Ile2) + AMP + diphosphate + H(+)</text>
        <dbReference type="Rhea" id="RHEA:43744"/>
        <dbReference type="Rhea" id="RHEA-COMP:10625"/>
        <dbReference type="Rhea" id="RHEA-COMP:10670"/>
        <dbReference type="ChEBI" id="CHEBI:15378"/>
        <dbReference type="ChEBI" id="CHEBI:30616"/>
        <dbReference type="ChEBI" id="CHEBI:32551"/>
        <dbReference type="ChEBI" id="CHEBI:33019"/>
        <dbReference type="ChEBI" id="CHEBI:82748"/>
        <dbReference type="ChEBI" id="CHEBI:83665"/>
        <dbReference type="ChEBI" id="CHEBI:456215"/>
        <dbReference type="EC" id="6.3.4.19"/>
    </reaction>
</comment>
<evidence type="ECO:0000256" key="6">
    <source>
        <dbReference type="HAMAP-Rule" id="MF_01161"/>
    </source>
</evidence>
<dbReference type="InterPro" id="IPR011063">
    <property type="entry name" value="TilS/TtcA_N"/>
</dbReference>
<comment type="domain">
    <text evidence="6">The N-terminal region contains the highly conserved SGGXDS motif, predicted to be a P-loop motif involved in ATP binding.</text>
</comment>
<evidence type="ECO:0000256" key="3">
    <source>
        <dbReference type="ARBA" id="ARBA00022741"/>
    </source>
</evidence>
<comment type="subcellular location">
    <subcellularLocation>
        <location evidence="6">Cytoplasm</location>
    </subcellularLocation>
</comment>
<evidence type="ECO:0000256" key="2">
    <source>
        <dbReference type="ARBA" id="ARBA00022694"/>
    </source>
</evidence>
<comment type="function">
    <text evidence="6">Ligates lysine onto the cytidine present at position 34 of the AUA codon-specific tRNA(Ile) that contains the anticodon CAU, in an ATP-dependent manner. Cytidine is converted to lysidine, thus changing the amino acid specificity of the tRNA from methionine to isoleucine.</text>
</comment>
<dbReference type="KEGG" id="vfg:C9I84_036"/>
<keyword evidence="6" id="KW-0963">Cytoplasm</keyword>
<reference evidence="8 9" key="1">
    <citation type="submission" date="2018-03" db="EMBL/GenBank/DDBJ databases">
        <title>A parallel universe: an anciently diverged bacterial symbiosis in a Hawaiian planthopper (Hemiptera: Cixiidae) reveals rearranged nutritional responsibilities.</title>
        <authorList>
            <person name="Bennett G."/>
            <person name="Mao M."/>
        </authorList>
    </citation>
    <scope>NUCLEOTIDE SEQUENCE [LARGE SCALE GENOMIC DNA]</scope>
    <source>
        <strain evidence="8 9">OLIH</strain>
    </source>
</reference>
<protein>
    <recommendedName>
        <fullName evidence="6">tRNA(Ile)-lysidine synthase</fullName>
        <ecNumber evidence="6">6.3.4.19</ecNumber>
    </recommendedName>
    <alternativeName>
        <fullName evidence="6">tRNA(Ile)-2-lysyl-cytidine synthase</fullName>
    </alternativeName>
    <alternativeName>
        <fullName evidence="6">tRNA(Ile)-lysidine synthetase</fullName>
    </alternativeName>
</protein>
<dbReference type="CDD" id="cd01992">
    <property type="entry name" value="TilS_N"/>
    <property type="match status" value="1"/>
</dbReference>
<dbReference type="InterPro" id="IPR012094">
    <property type="entry name" value="tRNA_Ile_lys_synt"/>
</dbReference>
<feature type="domain" description="tRNA(Ile)-lysidine/2-thiocytidine synthase N-terminal" evidence="7">
    <location>
        <begin position="19"/>
        <end position="195"/>
    </location>
</feature>
<dbReference type="AlphaFoldDB" id="A0A346E0D7"/>
<dbReference type="GO" id="GO:0005737">
    <property type="term" value="C:cytoplasm"/>
    <property type="evidence" value="ECO:0007669"/>
    <property type="project" value="UniProtKB-SubCell"/>
</dbReference>
<accession>A0A346E0D7</accession>
<keyword evidence="1 6" id="KW-0436">Ligase</keyword>
<gene>
    <name evidence="6" type="primary">tilS</name>
    <name evidence="8" type="ORF">C9I84_036</name>
</gene>
<dbReference type="GO" id="GO:0006400">
    <property type="term" value="P:tRNA modification"/>
    <property type="evidence" value="ECO:0007669"/>
    <property type="project" value="UniProtKB-UniRule"/>
</dbReference>
<evidence type="ECO:0000256" key="1">
    <source>
        <dbReference type="ARBA" id="ARBA00022598"/>
    </source>
</evidence>
<evidence type="ECO:0000313" key="9">
    <source>
        <dbReference type="Proteomes" id="UP000257084"/>
    </source>
</evidence>
<dbReference type="SUPFAM" id="SSF52402">
    <property type="entry name" value="Adenine nucleotide alpha hydrolases-like"/>
    <property type="match status" value="1"/>
</dbReference>
<dbReference type="InterPro" id="IPR012795">
    <property type="entry name" value="tRNA_Ile_lys_synt_N"/>
</dbReference>